<dbReference type="AlphaFoldDB" id="A0A439DUK2"/>
<accession>A0A439DUK2</accession>
<dbReference type="InterPro" id="IPR050482">
    <property type="entry name" value="Sensor_HK_TwoCompSys"/>
</dbReference>
<keyword evidence="6 9" id="KW-1133">Transmembrane helix</keyword>
<evidence type="ECO:0000256" key="5">
    <source>
        <dbReference type="ARBA" id="ARBA00022777"/>
    </source>
</evidence>
<dbReference type="Gene3D" id="3.30.565.10">
    <property type="entry name" value="Histidine kinase-like ATPase, C-terminal domain"/>
    <property type="match status" value="1"/>
</dbReference>
<dbReference type="GO" id="GO:0016301">
    <property type="term" value="F:kinase activity"/>
    <property type="evidence" value="ECO:0007669"/>
    <property type="project" value="UniProtKB-KW"/>
</dbReference>
<dbReference type="InterPro" id="IPR003594">
    <property type="entry name" value="HATPase_dom"/>
</dbReference>
<comment type="subcellular location">
    <subcellularLocation>
        <location evidence="1">Cell membrane</location>
        <topology evidence="1">Multi-pass membrane protein</topology>
    </subcellularLocation>
</comment>
<reference evidence="11 12" key="1">
    <citation type="submission" date="2013-06" db="EMBL/GenBank/DDBJ databases">
        <title>The draft sequence of the Mycobacterium elephantis genome.</title>
        <authorList>
            <person name="Pettersson F.B."/>
            <person name="Das S."/>
            <person name="Dasgupta S."/>
            <person name="Bhattacharya A."/>
            <person name="Kirsebom L.A."/>
        </authorList>
    </citation>
    <scope>NUCLEOTIDE SEQUENCE [LARGE SCALE GENOMIC DNA]</scope>
    <source>
        <strain evidence="11 12">DSM 44368</strain>
    </source>
</reference>
<keyword evidence="4 9" id="KW-0812">Transmembrane</keyword>
<evidence type="ECO:0000256" key="3">
    <source>
        <dbReference type="ARBA" id="ARBA00022679"/>
    </source>
</evidence>
<dbReference type="PANTHER" id="PTHR24421:SF37">
    <property type="entry name" value="SENSOR HISTIDINE KINASE NARS"/>
    <property type="match status" value="1"/>
</dbReference>
<evidence type="ECO:0000256" key="1">
    <source>
        <dbReference type="ARBA" id="ARBA00004651"/>
    </source>
</evidence>
<sequence>MTVGDTVVLTAKAVEFCEGDAMTAISADVDGSDVHEIRENHQLLSVRAAALLRLAVVGLMAGAMVLGTGMHEWFAQSVLLVIYGAGAIWVAVLAFRKGTSAAHPTTQTVVAVVDVTAICIFELLSDGGYTPLAVMVLLALLVVLEVSARRAAAILAVSAVAFTAVVVFDPVMLPDLGWAKTIFVCALFAFLCCTVLAVVATQQRHLGEIERLSASRRALLADTMTAFDDERRQLSESLHDGPLQLVMAARFDISEAAKASTDDRLHRALSSLREVIGRMREATFLLHPAVLDQAGLAEAAQKLASITENRSGIDISAEVDYPVRSSVDPLVFAVMRELVSNVERHSGAAQARIELRAVDRVCRLDVVDDGVGISPETLSRRLAEGHIGIASHRTRVEAAGGRMTFIPTAVGTHVRVELPLLQ</sequence>
<dbReference type="Pfam" id="PF02518">
    <property type="entry name" value="HATPase_c"/>
    <property type="match status" value="1"/>
</dbReference>
<feature type="transmembrane region" description="Helical" evidence="9">
    <location>
        <begin position="153"/>
        <end position="172"/>
    </location>
</feature>
<dbReference type="PANTHER" id="PTHR24421">
    <property type="entry name" value="NITRATE/NITRITE SENSOR PROTEIN NARX-RELATED"/>
    <property type="match status" value="1"/>
</dbReference>
<feature type="transmembrane region" description="Helical" evidence="9">
    <location>
        <begin position="129"/>
        <end position="146"/>
    </location>
</feature>
<keyword evidence="5" id="KW-0418">Kinase</keyword>
<evidence type="ECO:0000313" key="12">
    <source>
        <dbReference type="Proteomes" id="UP000287177"/>
    </source>
</evidence>
<feature type="transmembrane region" description="Helical" evidence="9">
    <location>
        <begin position="107"/>
        <end position="123"/>
    </location>
</feature>
<evidence type="ECO:0000259" key="10">
    <source>
        <dbReference type="SMART" id="SM00387"/>
    </source>
</evidence>
<comment type="caution">
    <text evidence="11">The sequence shown here is derived from an EMBL/GenBank/DDBJ whole genome shotgun (WGS) entry which is preliminary data.</text>
</comment>
<evidence type="ECO:0000313" key="11">
    <source>
        <dbReference type="EMBL" id="RWA20178.1"/>
    </source>
</evidence>
<name>A0A439DUK2_9MYCO</name>
<dbReference type="InterPro" id="IPR036890">
    <property type="entry name" value="HATPase_C_sf"/>
</dbReference>
<protein>
    <recommendedName>
        <fullName evidence="10">Histidine kinase/HSP90-like ATPase domain-containing protein</fullName>
    </recommendedName>
</protein>
<keyword evidence="3" id="KW-0808">Transferase</keyword>
<dbReference type="EMBL" id="ATDN01000014">
    <property type="protein sequence ID" value="RWA20178.1"/>
    <property type="molecule type" value="Genomic_DNA"/>
</dbReference>
<feature type="transmembrane region" description="Helical" evidence="9">
    <location>
        <begin position="73"/>
        <end position="95"/>
    </location>
</feature>
<feature type="transmembrane region" description="Helical" evidence="9">
    <location>
        <begin position="178"/>
        <end position="201"/>
    </location>
</feature>
<feature type="domain" description="Histidine kinase/HSP90-like ATPase" evidence="10">
    <location>
        <begin position="326"/>
        <end position="422"/>
    </location>
</feature>
<evidence type="ECO:0000256" key="7">
    <source>
        <dbReference type="ARBA" id="ARBA00023012"/>
    </source>
</evidence>
<evidence type="ECO:0000256" key="8">
    <source>
        <dbReference type="ARBA" id="ARBA00023136"/>
    </source>
</evidence>
<keyword evidence="7" id="KW-0902">Two-component regulatory system</keyword>
<evidence type="ECO:0000256" key="2">
    <source>
        <dbReference type="ARBA" id="ARBA00022475"/>
    </source>
</evidence>
<keyword evidence="12" id="KW-1185">Reference proteome</keyword>
<dbReference type="GO" id="GO:0005886">
    <property type="term" value="C:plasma membrane"/>
    <property type="evidence" value="ECO:0007669"/>
    <property type="project" value="UniProtKB-SubCell"/>
</dbReference>
<keyword evidence="8 9" id="KW-0472">Membrane</keyword>
<keyword evidence="2" id="KW-1003">Cell membrane</keyword>
<proteinExistence type="predicted"/>
<organism evidence="11 12">
    <name type="scientific">Mycolicibacterium elephantis DSM 44368</name>
    <dbReference type="NCBI Taxonomy" id="1335622"/>
    <lineage>
        <taxon>Bacteria</taxon>
        <taxon>Bacillati</taxon>
        <taxon>Actinomycetota</taxon>
        <taxon>Actinomycetes</taxon>
        <taxon>Mycobacteriales</taxon>
        <taxon>Mycobacteriaceae</taxon>
        <taxon>Mycolicibacterium</taxon>
    </lineage>
</organism>
<evidence type="ECO:0000256" key="9">
    <source>
        <dbReference type="SAM" id="Phobius"/>
    </source>
</evidence>
<dbReference type="SUPFAM" id="SSF55874">
    <property type="entry name" value="ATPase domain of HSP90 chaperone/DNA topoisomerase II/histidine kinase"/>
    <property type="match status" value="1"/>
</dbReference>
<evidence type="ECO:0000256" key="6">
    <source>
        <dbReference type="ARBA" id="ARBA00022989"/>
    </source>
</evidence>
<dbReference type="Proteomes" id="UP000287177">
    <property type="component" value="Unassembled WGS sequence"/>
</dbReference>
<dbReference type="GO" id="GO:0000160">
    <property type="term" value="P:phosphorelay signal transduction system"/>
    <property type="evidence" value="ECO:0007669"/>
    <property type="project" value="UniProtKB-KW"/>
</dbReference>
<gene>
    <name evidence="11" type="ORF">MELE44368_18445</name>
</gene>
<dbReference type="CDD" id="cd16917">
    <property type="entry name" value="HATPase_UhpB-NarQ-NarX-like"/>
    <property type="match status" value="1"/>
</dbReference>
<evidence type="ECO:0000256" key="4">
    <source>
        <dbReference type="ARBA" id="ARBA00022692"/>
    </source>
</evidence>
<feature type="transmembrane region" description="Helical" evidence="9">
    <location>
        <begin position="48"/>
        <end position="67"/>
    </location>
</feature>
<dbReference type="SMART" id="SM00387">
    <property type="entry name" value="HATPase_c"/>
    <property type="match status" value="1"/>
</dbReference>